<sequence>MAFMPRPFARRRMKTTNVPNLRTKFPAFTPPPLPYPLKMDSQVELLQQRGMLNDLTDNLQAISASLPPDNWDNSAARMSVQRQDNGTLMLAHLGTANQSKPGNDDEAGVPKHLETCNPVRHLLSRTWRLIRKVTSPTRMVDSIKTRIQRHCPSHAQQTGNCQYEPLDSAAGEPLL</sequence>
<gene>
    <name evidence="2" type="ORF">BS50DRAFT_352254</name>
</gene>
<evidence type="ECO:0000313" key="2">
    <source>
        <dbReference type="EMBL" id="PSN67922.1"/>
    </source>
</evidence>
<reference evidence="2 3" key="1">
    <citation type="journal article" date="2018" name="Front. Microbiol.">
        <title>Genome-Wide Analysis of Corynespora cassiicola Leaf Fall Disease Putative Effectors.</title>
        <authorList>
            <person name="Lopez D."/>
            <person name="Ribeiro S."/>
            <person name="Label P."/>
            <person name="Fumanal B."/>
            <person name="Venisse J.S."/>
            <person name="Kohler A."/>
            <person name="de Oliveira R.R."/>
            <person name="Labutti K."/>
            <person name="Lipzen A."/>
            <person name="Lail K."/>
            <person name="Bauer D."/>
            <person name="Ohm R.A."/>
            <person name="Barry K.W."/>
            <person name="Spatafora J."/>
            <person name="Grigoriev I.V."/>
            <person name="Martin F.M."/>
            <person name="Pujade-Renaud V."/>
        </authorList>
    </citation>
    <scope>NUCLEOTIDE SEQUENCE [LARGE SCALE GENOMIC DNA]</scope>
    <source>
        <strain evidence="2 3">Philippines</strain>
    </source>
</reference>
<name>A0A2T2NR61_CORCC</name>
<evidence type="ECO:0000313" key="3">
    <source>
        <dbReference type="Proteomes" id="UP000240883"/>
    </source>
</evidence>
<proteinExistence type="predicted"/>
<dbReference type="EMBL" id="KZ678134">
    <property type="protein sequence ID" value="PSN67922.1"/>
    <property type="molecule type" value="Genomic_DNA"/>
</dbReference>
<dbReference type="AlphaFoldDB" id="A0A2T2NR61"/>
<protein>
    <submittedName>
        <fullName evidence="2">Uncharacterized protein</fullName>
    </submittedName>
</protein>
<evidence type="ECO:0000256" key="1">
    <source>
        <dbReference type="SAM" id="MobiDB-lite"/>
    </source>
</evidence>
<feature type="region of interest" description="Disordered" evidence="1">
    <location>
        <begin position="150"/>
        <end position="175"/>
    </location>
</feature>
<dbReference type="Proteomes" id="UP000240883">
    <property type="component" value="Unassembled WGS sequence"/>
</dbReference>
<accession>A0A2T2NR61</accession>
<organism evidence="2 3">
    <name type="scientific">Corynespora cassiicola Philippines</name>
    <dbReference type="NCBI Taxonomy" id="1448308"/>
    <lineage>
        <taxon>Eukaryota</taxon>
        <taxon>Fungi</taxon>
        <taxon>Dikarya</taxon>
        <taxon>Ascomycota</taxon>
        <taxon>Pezizomycotina</taxon>
        <taxon>Dothideomycetes</taxon>
        <taxon>Pleosporomycetidae</taxon>
        <taxon>Pleosporales</taxon>
        <taxon>Corynesporascaceae</taxon>
        <taxon>Corynespora</taxon>
    </lineage>
</organism>
<keyword evidence="3" id="KW-1185">Reference proteome</keyword>